<reference evidence="1 2" key="1">
    <citation type="submission" date="2019-11" db="EMBL/GenBank/DDBJ databases">
        <authorList>
            <person name="Jiang L.-Q."/>
        </authorList>
    </citation>
    <scope>NUCLEOTIDE SEQUENCE [LARGE SCALE GENOMIC DNA]</scope>
    <source>
        <strain evidence="1 2">YIM 132087</strain>
    </source>
</reference>
<evidence type="ECO:0000313" key="1">
    <source>
        <dbReference type="EMBL" id="MTD16525.1"/>
    </source>
</evidence>
<proteinExistence type="predicted"/>
<dbReference type="EMBL" id="WLYK01000009">
    <property type="protein sequence ID" value="MTD16525.1"/>
    <property type="molecule type" value="Genomic_DNA"/>
</dbReference>
<dbReference type="GO" id="GO:0032259">
    <property type="term" value="P:methylation"/>
    <property type="evidence" value="ECO:0007669"/>
    <property type="project" value="UniProtKB-KW"/>
</dbReference>
<keyword evidence="2" id="KW-1185">Reference proteome</keyword>
<dbReference type="Gene3D" id="3.40.50.150">
    <property type="entry name" value="Vaccinia Virus protein VP39"/>
    <property type="match status" value="1"/>
</dbReference>
<dbReference type="InterPro" id="IPR029063">
    <property type="entry name" value="SAM-dependent_MTases_sf"/>
</dbReference>
<dbReference type="CDD" id="cd02440">
    <property type="entry name" value="AdoMet_MTases"/>
    <property type="match status" value="1"/>
</dbReference>
<dbReference type="RefSeq" id="WP_154770483.1">
    <property type="nucleotide sequence ID" value="NZ_WLYK01000009.1"/>
</dbReference>
<dbReference type="AlphaFoldDB" id="A0A7K1FQV4"/>
<gene>
    <name evidence="1" type="ORF">GIS00_21545</name>
</gene>
<comment type="caution">
    <text evidence="1">The sequence shown here is derived from an EMBL/GenBank/DDBJ whole genome shotgun (WGS) entry which is preliminary data.</text>
</comment>
<name>A0A7K1FQV4_9ACTN</name>
<keyword evidence="1" id="KW-0489">Methyltransferase</keyword>
<dbReference type="Proteomes" id="UP000460221">
    <property type="component" value="Unassembled WGS sequence"/>
</dbReference>
<sequence>MTRIGAPVDPVTAALGDLLGGLSGARVLDVGGGSGTRAVPLALAGCTVTVLDASIDALAILRRRAADAGVAESVVAVQADAEGVAGTVAPGSADLVLCHQLLEEIDDPAAVVGAVAQALVPGGVLSVLTAGRGAAVVAQARAGRPAEAAAILQDSDGRWGAGDPLRRRFDEESLRALLTGAGLVVESVTGSGAVAGLLAAGGTTAPRQWPADDSATADLERVLAAHPVFKELAPELHAVGRRPAD</sequence>
<dbReference type="Pfam" id="PF13489">
    <property type="entry name" value="Methyltransf_23"/>
    <property type="match status" value="1"/>
</dbReference>
<keyword evidence="1" id="KW-0808">Transferase</keyword>
<dbReference type="GO" id="GO:0008168">
    <property type="term" value="F:methyltransferase activity"/>
    <property type="evidence" value="ECO:0007669"/>
    <property type="project" value="UniProtKB-KW"/>
</dbReference>
<protein>
    <submittedName>
        <fullName evidence="1">Methyltransferase domain-containing protein</fullName>
    </submittedName>
</protein>
<organism evidence="1 2">
    <name type="scientific">Nakamurella alba</name>
    <dbReference type="NCBI Taxonomy" id="2665158"/>
    <lineage>
        <taxon>Bacteria</taxon>
        <taxon>Bacillati</taxon>
        <taxon>Actinomycetota</taxon>
        <taxon>Actinomycetes</taxon>
        <taxon>Nakamurellales</taxon>
        <taxon>Nakamurellaceae</taxon>
        <taxon>Nakamurella</taxon>
    </lineage>
</organism>
<dbReference type="SUPFAM" id="SSF53335">
    <property type="entry name" value="S-adenosyl-L-methionine-dependent methyltransferases"/>
    <property type="match status" value="1"/>
</dbReference>
<evidence type="ECO:0000313" key="2">
    <source>
        <dbReference type="Proteomes" id="UP000460221"/>
    </source>
</evidence>
<accession>A0A7K1FQV4</accession>